<evidence type="ECO:0000313" key="3">
    <source>
        <dbReference type="EMBL" id="KAI7800778.1"/>
    </source>
</evidence>
<dbReference type="InterPro" id="IPR011604">
    <property type="entry name" value="PDDEXK-like_dom_sf"/>
</dbReference>
<dbReference type="PANTHER" id="PTHR14464:SF4">
    <property type="entry name" value="EXONUCLEASE V"/>
    <property type="match status" value="1"/>
</dbReference>
<keyword evidence="3" id="KW-0540">Nuclease</keyword>
<dbReference type="GO" id="GO:0005634">
    <property type="term" value="C:nucleus"/>
    <property type="evidence" value="ECO:0007669"/>
    <property type="project" value="TreeGrafter"/>
</dbReference>
<feature type="region of interest" description="Disordered" evidence="2">
    <location>
        <begin position="1"/>
        <end position="23"/>
    </location>
</feature>
<dbReference type="AlphaFoldDB" id="A0A9W7WKJ7"/>
<dbReference type="PANTHER" id="PTHR14464">
    <property type="entry name" value="EXONUCLEASE V"/>
    <property type="match status" value="1"/>
</dbReference>
<organism evidence="3 4">
    <name type="scientific">Triplophysa rosa</name>
    <name type="common">Cave loach</name>
    <dbReference type="NCBI Taxonomy" id="992332"/>
    <lineage>
        <taxon>Eukaryota</taxon>
        <taxon>Metazoa</taxon>
        <taxon>Chordata</taxon>
        <taxon>Craniata</taxon>
        <taxon>Vertebrata</taxon>
        <taxon>Euteleostomi</taxon>
        <taxon>Actinopterygii</taxon>
        <taxon>Neopterygii</taxon>
        <taxon>Teleostei</taxon>
        <taxon>Ostariophysi</taxon>
        <taxon>Cypriniformes</taxon>
        <taxon>Nemacheilidae</taxon>
        <taxon>Triplophysa</taxon>
    </lineage>
</organism>
<dbReference type="InterPro" id="IPR019190">
    <property type="entry name" value="EXOV"/>
</dbReference>
<feature type="region of interest" description="Disordered" evidence="2">
    <location>
        <begin position="36"/>
        <end position="86"/>
    </location>
</feature>
<dbReference type="Proteomes" id="UP001059041">
    <property type="component" value="Linkage Group LG14"/>
</dbReference>
<dbReference type="Gene3D" id="3.90.320.10">
    <property type="match status" value="1"/>
</dbReference>
<comment type="similarity">
    <text evidence="1">Belongs to the EXO5 family.</text>
</comment>
<protein>
    <submittedName>
        <fullName evidence="3">Exonuclease V</fullName>
    </submittedName>
</protein>
<keyword evidence="3" id="KW-0269">Exonuclease</keyword>
<keyword evidence="4" id="KW-1185">Reference proteome</keyword>
<name>A0A9W7WKJ7_TRIRA</name>
<feature type="compositionally biased region" description="Polar residues" evidence="2">
    <location>
        <begin position="36"/>
        <end position="52"/>
    </location>
</feature>
<dbReference type="GO" id="GO:0045145">
    <property type="term" value="F:single-stranded DNA 5'-3' DNA exonuclease activity"/>
    <property type="evidence" value="ECO:0007669"/>
    <property type="project" value="InterPro"/>
</dbReference>
<dbReference type="GO" id="GO:0036297">
    <property type="term" value="P:interstrand cross-link repair"/>
    <property type="evidence" value="ECO:0007669"/>
    <property type="project" value="TreeGrafter"/>
</dbReference>
<dbReference type="Pfam" id="PF09810">
    <property type="entry name" value="Exo5"/>
    <property type="match status" value="2"/>
</dbReference>
<accession>A0A9W7WKJ7</accession>
<proteinExistence type="inferred from homology"/>
<evidence type="ECO:0000256" key="1">
    <source>
        <dbReference type="ARBA" id="ARBA00009797"/>
    </source>
</evidence>
<dbReference type="EMBL" id="JAFHDT010000014">
    <property type="protein sequence ID" value="KAI7800778.1"/>
    <property type="molecule type" value="Genomic_DNA"/>
</dbReference>
<evidence type="ECO:0000313" key="4">
    <source>
        <dbReference type="Proteomes" id="UP001059041"/>
    </source>
</evidence>
<reference evidence="3" key="1">
    <citation type="submission" date="2021-02" db="EMBL/GenBank/DDBJ databases">
        <title>Comparative genomics reveals that relaxation of natural selection precedes convergent phenotypic evolution of cavefish.</title>
        <authorList>
            <person name="Peng Z."/>
        </authorList>
    </citation>
    <scope>NUCLEOTIDE SEQUENCE</scope>
    <source>
        <tissue evidence="3">Muscle</tissue>
    </source>
</reference>
<evidence type="ECO:0000256" key="2">
    <source>
        <dbReference type="SAM" id="MobiDB-lite"/>
    </source>
</evidence>
<comment type="caution">
    <text evidence="3">The sequence shown here is derived from an EMBL/GenBank/DDBJ whole genome shotgun (WGS) entry which is preliminary data.</text>
</comment>
<gene>
    <name evidence="3" type="ORF">IRJ41_012067</name>
</gene>
<sequence length="401" mass="45803">MSKHGFRFEMNASGTEQQCDDWDDFSDSELLDVLSETQSFESQRAPDSQVNAERSESPSVSSTSMQNCTEAASGRETVQSDEVRGLKRKSLHKDSFSPMQRFLKRHLSVTLLCDQSWCEMKTVYSLLKPHVKRNDMQRAEVQMGKDFHLSRELEIQNVVPVYIWTREEAEAIKLLNMLQMTRLLEAGECVREFPVFGVLEGVFVMGVIDELRYNQKGELVLNELKTRKHNSMPSSAQDKVNCFQADLYKLLFDGLVRGEVKKEHILDHLKLRSHQVLGAGVQAHAKNIGVHVATFEDVLDAFLVTMSCSDLPCIDLLQLEYYHQGSRGPIGTRVTPFDEAQLREDLKGYLAYWRGEREPKGVDIEEAWKCRSCLYKQTCGWTKSRSQMADQNVAGVSRNFN</sequence>
<keyword evidence="3" id="KW-0378">Hydrolase</keyword>